<proteinExistence type="predicted"/>
<comment type="caution">
    <text evidence="2">The sequence shown here is derived from an EMBL/GenBank/DDBJ whole genome shotgun (WGS) entry which is preliminary data.</text>
</comment>
<organism evidence="2 3">
    <name type="scientific">Parapedobacter defluvii</name>
    <dbReference type="NCBI Taxonomy" id="2045106"/>
    <lineage>
        <taxon>Bacteria</taxon>
        <taxon>Pseudomonadati</taxon>
        <taxon>Bacteroidota</taxon>
        <taxon>Sphingobacteriia</taxon>
        <taxon>Sphingobacteriales</taxon>
        <taxon>Sphingobacteriaceae</taxon>
        <taxon>Parapedobacter</taxon>
    </lineage>
</organism>
<dbReference type="SUPFAM" id="SSF52540">
    <property type="entry name" value="P-loop containing nucleoside triphosphate hydrolases"/>
    <property type="match status" value="1"/>
</dbReference>
<protein>
    <submittedName>
        <fullName evidence="2">ATP-binding protein</fullName>
    </submittedName>
</protein>
<evidence type="ECO:0000313" key="2">
    <source>
        <dbReference type="EMBL" id="GGC25208.1"/>
    </source>
</evidence>
<keyword evidence="2" id="KW-0067">ATP-binding</keyword>
<dbReference type="RefSeq" id="WP_188749447.1">
    <property type="nucleotide sequence ID" value="NZ_BMIK01000004.1"/>
</dbReference>
<dbReference type="Proteomes" id="UP000597338">
    <property type="component" value="Unassembled WGS sequence"/>
</dbReference>
<dbReference type="GO" id="GO:0005524">
    <property type="term" value="F:ATP binding"/>
    <property type="evidence" value="ECO:0007669"/>
    <property type="project" value="UniProtKB-KW"/>
</dbReference>
<accession>A0ABQ1LIT2</accession>
<feature type="domain" description="NadR/Ttd14 AAA" evidence="1">
    <location>
        <begin position="10"/>
        <end position="173"/>
    </location>
</feature>
<dbReference type="InterPro" id="IPR038727">
    <property type="entry name" value="NadR/Ttd14_AAA_dom"/>
</dbReference>
<gene>
    <name evidence="2" type="ORF">GCM10011386_16440</name>
</gene>
<name>A0ABQ1LIT2_9SPHI</name>
<evidence type="ECO:0000259" key="1">
    <source>
        <dbReference type="Pfam" id="PF13521"/>
    </source>
</evidence>
<dbReference type="InterPro" id="IPR027417">
    <property type="entry name" value="P-loop_NTPase"/>
</dbReference>
<keyword evidence="2" id="KW-0547">Nucleotide-binding</keyword>
<keyword evidence="3" id="KW-1185">Reference proteome</keyword>
<evidence type="ECO:0000313" key="3">
    <source>
        <dbReference type="Proteomes" id="UP000597338"/>
    </source>
</evidence>
<dbReference type="Pfam" id="PF13521">
    <property type="entry name" value="AAA_28"/>
    <property type="match status" value="1"/>
</dbReference>
<dbReference type="Gene3D" id="3.40.50.300">
    <property type="entry name" value="P-loop containing nucleotide triphosphate hydrolases"/>
    <property type="match status" value="1"/>
</dbReference>
<sequence>MDIQLNEKAMIITGGPGMGKTSLIERLGQIGYPCVQESGRHIIQAELKSGGNNLPWADRQGFAKEMFNRAVADYGQALHNNTHTFFDRGLPDVIGYLMLCNLPISDTLWTAAKTYRYHPRVFIAPPWSEIYTVDNERKQSFEEAKATYEAMANVYMLLGYSLIEIPKVSLEERVQFIIKNTTKKLLLR</sequence>
<dbReference type="EMBL" id="BMIK01000004">
    <property type="protein sequence ID" value="GGC25208.1"/>
    <property type="molecule type" value="Genomic_DNA"/>
</dbReference>
<reference evidence="3" key="1">
    <citation type="journal article" date="2019" name="Int. J. Syst. Evol. Microbiol.">
        <title>The Global Catalogue of Microorganisms (GCM) 10K type strain sequencing project: providing services to taxonomists for standard genome sequencing and annotation.</title>
        <authorList>
            <consortium name="The Broad Institute Genomics Platform"/>
            <consortium name="The Broad Institute Genome Sequencing Center for Infectious Disease"/>
            <person name="Wu L."/>
            <person name="Ma J."/>
        </authorList>
    </citation>
    <scope>NUCLEOTIDE SEQUENCE [LARGE SCALE GENOMIC DNA]</scope>
    <source>
        <strain evidence="3">CGMCC 1.15342</strain>
    </source>
</reference>